<evidence type="ECO:0000313" key="3">
    <source>
        <dbReference type="Proteomes" id="UP000636960"/>
    </source>
</evidence>
<proteinExistence type="predicted"/>
<evidence type="ECO:0000259" key="1">
    <source>
        <dbReference type="Pfam" id="PF00561"/>
    </source>
</evidence>
<gene>
    <name evidence="2" type="ORF">Ari01nite_81230</name>
</gene>
<dbReference type="Gene3D" id="3.40.50.1820">
    <property type="entry name" value="alpha/beta hydrolase"/>
    <property type="match status" value="1"/>
</dbReference>
<dbReference type="AlphaFoldDB" id="A0A919MYU7"/>
<organism evidence="2 3">
    <name type="scientific">Paractinoplanes rishiriensis</name>
    <dbReference type="NCBI Taxonomy" id="1050105"/>
    <lineage>
        <taxon>Bacteria</taxon>
        <taxon>Bacillati</taxon>
        <taxon>Actinomycetota</taxon>
        <taxon>Actinomycetes</taxon>
        <taxon>Micromonosporales</taxon>
        <taxon>Micromonosporaceae</taxon>
        <taxon>Paractinoplanes</taxon>
    </lineage>
</organism>
<dbReference type="InterPro" id="IPR029058">
    <property type="entry name" value="AB_hydrolase_fold"/>
</dbReference>
<accession>A0A919MYU7</accession>
<evidence type="ECO:0000313" key="2">
    <source>
        <dbReference type="EMBL" id="GIF00659.1"/>
    </source>
</evidence>
<reference evidence="2" key="1">
    <citation type="submission" date="2021-01" db="EMBL/GenBank/DDBJ databases">
        <title>Whole genome shotgun sequence of Actinoplanes rishiriensis NBRC 108556.</title>
        <authorList>
            <person name="Komaki H."/>
            <person name="Tamura T."/>
        </authorList>
    </citation>
    <scope>NUCLEOTIDE SEQUENCE</scope>
    <source>
        <strain evidence="2">NBRC 108556</strain>
    </source>
</reference>
<dbReference type="Proteomes" id="UP000636960">
    <property type="component" value="Unassembled WGS sequence"/>
</dbReference>
<dbReference type="GO" id="GO:0016020">
    <property type="term" value="C:membrane"/>
    <property type="evidence" value="ECO:0007669"/>
    <property type="project" value="TreeGrafter"/>
</dbReference>
<dbReference type="GO" id="GO:0003824">
    <property type="term" value="F:catalytic activity"/>
    <property type="evidence" value="ECO:0007669"/>
    <property type="project" value="UniProtKB-ARBA"/>
</dbReference>
<protein>
    <recommendedName>
        <fullName evidence="1">AB hydrolase-1 domain-containing protein</fullName>
    </recommendedName>
</protein>
<dbReference type="PANTHER" id="PTHR43798:SF33">
    <property type="entry name" value="HYDROLASE, PUTATIVE (AFU_ORTHOLOGUE AFUA_2G14860)-RELATED"/>
    <property type="match status" value="1"/>
</dbReference>
<dbReference type="EMBL" id="BOMV01000089">
    <property type="protein sequence ID" value="GIF00659.1"/>
    <property type="molecule type" value="Genomic_DNA"/>
</dbReference>
<dbReference type="SUPFAM" id="SSF53474">
    <property type="entry name" value="alpha/beta-Hydrolases"/>
    <property type="match status" value="1"/>
</dbReference>
<comment type="caution">
    <text evidence="2">The sequence shown here is derived from an EMBL/GenBank/DDBJ whole genome shotgun (WGS) entry which is preliminary data.</text>
</comment>
<dbReference type="Pfam" id="PF00561">
    <property type="entry name" value="Abhydrolase_1"/>
    <property type="match status" value="1"/>
</dbReference>
<dbReference type="PANTHER" id="PTHR43798">
    <property type="entry name" value="MONOACYLGLYCEROL LIPASE"/>
    <property type="match status" value="1"/>
</dbReference>
<dbReference type="InterPro" id="IPR050266">
    <property type="entry name" value="AB_hydrolase_sf"/>
</dbReference>
<keyword evidence="3" id="KW-1185">Reference proteome</keyword>
<dbReference type="InterPro" id="IPR000073">
    <property type="entry name" value="AB_hydrolase_1"/>
</dbReference>
<sequence length="273" mass="29543">MHAERVSNFNSAWTGMVPVDDTALAVTDTGGPGPCVIYLNGQFASQAYWRRVIAELGGEYRHITYDMRARGRSRRSAAAASFETHVRDVGSILAARGVDRAIAVGWSYGAAVAVHWAGRNPDRALGVVPVDGAYPHDYPDAPPERVRQFWRRMRWLLPLLSRLGMAAKMSAEQHAQSNIELIEISAALGPILDGVTVPVRYVVATGANLGGGHDEMESARATLDPVLVRNPNITVSAKVASNHSKIVRKDFRAVADAVRELAGTPRARGRQSG</sequence>
<name>A0A919MYU7_9ACTN</name>
<feature type="domain" description="AB hydrolase-1" evidence="1">
    <location>
        <begin position="35"/>
        <end position="149"/>
    </location>
</feature>